<feature type="domain" description="ABC transmembrane type-1" evidence="8">
    <location>
        <begin position="92"/>
        <end position="308"/>
    </location>
</feature>
<evidence type="ECO:0000256" key="1">
    <source>
        <dbReference type="ARBA" id="ARBA00004651"/>
    </source>
</evidence>
<evidence type="ECO:0000256" key="5">
    <source>
        <dbReference type="ARBA" id="ARBA00022989"/>
    </source>
</evidence>
<evidence type="ECO:0000259" key="8">
    <source>
        <dbReference type="PROSITE" id="PS50928"/>
    </source>
</evidence>
<dbReference type="InterPro" id="IPR035906">
    <property type="entry name" value="MetI-like_sf"/>
</dbReference>
<dbReference type="Pfam" id="PF00528">
    <property type="entry name" value="BPD_transp_1"/>
    <property type="match status" value="1"/>
</dbReference>
<dbReference type="Proteomes" id="UP000182652">
    <property type="component" value="Unassembled WGS sequence"/>
</dbReference>
<name>A0A1H4PBK1_9MICC</name>
<feature type="transmembrane region" description="Helical" evidence="7">
    <location>
        <begin position="248"/>
        <end position="267"/>
    </location>
</feature>
<dbReference type="PANTHER" id="PTHR43227">
    <property type="entry name" value="BLL4140 PROTEIN"/>
    <property type="match status" value="1"/>
</dbReference>
<feature type="transmembrane region" description="Helical" evidence="7">
    <location>
        <begin position="96"/>
        <end position="117"/>
    </location>
</feature>
<dbReference type="SUPFAM" id="SSF161098">
    <property type="entry name" value="MetI-like"/>
    <property type="match status" value="1"/>
</dbReference>
<protein>
    <submittedName>
        <fullName evidence="9">Carbohydrate ABC transporter membrane protein 1, CUT1 family</fullName>
    </submittedName>
</protein>
<dbReference type="InterPro" id="IPR050809">
    <property type="entry name" value="UgpAE/MalFG_permease"/>
</dbReference>
<comment type="subcellular location">
    <subcellularLocation>
        <location evidence="1 7">Cell membrane</location>
        <topology evidence="1 7">Multi-pass membrane protein</topology>
    </subcellularLocation>
</comment>
<dbReference type="EMBL" id="FNSN01000003">
    <property type="protein sequence ID" value="SEC04382.1"/>
    <property type="molecule type" value="Genomic_DNA"/>
</dbReference>
<evidence type="ECO:0000313" key="10">
    <source>
        <dbReference type="Proteomes" id="UP000182652"/>
    </source>
</evidence>
<reference evidence="9 10" key="1">
    <citation type="submission" date="2016-10" db="EMBL/GenBank/DDBJ databases">
        <authorList>
            <person name="de Groot N.N."/>
        </authorList>
    </citation>
    <scope>NUCLEOTIDE SEQUENCE [LARGE SCALE GENOMIC DNA]</scope>
    <source>
        <strain evidence="9 10">DSM 10495</strain>
    </source>
</reference>
<feature type="transmembrane region" description="Helical" evidence="7">
    <location>
        <begin position="33"/>
        <end position="61"/>
    </location>
</feature>
<feature type="transmembrane region" description="Helical" evidence="7">
    <location>
        <begin position="129"/>
        <end position="148"/>
    </location>
</feature>
<evidence type="ECO:0000256" key="4">
    <source>
        <dbReference type="ARBA" id="ARBA00022692"/>
    </source>
</evidence>
<dbReference type="CDD" id="cd06261">
    <property type="entry name" value="TM_PBP2"/>
    <property type="match status" value="1"/>
</dbReference>
<keyword evidence="2 7" id="KW-0813">Transport</keyword>
<accession>A0A1H4PBK1</accession>
<feature type="transmembrane region" description="Helical" evidence="7">
    <location>
        <begin position="287"/>
        <end position="308"/>
    </location>
</feature>
<evidence type="ECO:0000256" key="7">
    <source>
        <dbReference type="RuleBase" id="RU363032"/>
    </source>
</evidence>
<feature type="transmembrane region" description="Helical" evidence="7">
    <location>
        <begin position="219"/>
        <end position="241"/>
    </location>
</feature>
<comment type="similarity">
    <text evidence="7">Belongs to the binding-protein-dependent transport system permease family.</text>
</comment>
<dbReference type="GO" id="GO:0005886">
    <property type="term" value="C:plasma membrane"/>
    <property type="evidence" value="ECO:0007669"/>
    <property type="project" value="UniProtKB-SubCell"/>
</dbReference>
<keyword evidence="5 7" id="KW-1133">Transmembrane helix</keyword>
<organism evidence="9 10">
    <name type="scientific">Arthrobacter woluwensis</name>
    <dbReference type="NCBI Taxonomy" id="156980"/>
    <lineage>
        <taxon>Bacteria</taxon>
        <taxon>Bacillati</taxon>
        <taxon>Actinomycetota</taxon>
        <taxon>Actinomycetes</taxon>
        <taxon>Micrococcales</taxon>
        <taxon>Micrococcaceae</taxon>
        <taxon>Arthrobacter</taxon>
    </lineage>
</organism>
<dbReference type="Gene3D" id="1.10.3720.10">
    <property type="entry name" value="MetI-like"/>
    <property type="match status" value="1"/>
</dbReference>
<dbReference type="RefSeq" id="WP_066212113.1">
    <property type="nucleotide sequence ID" value="NZ_FNSN01000003.1"/>
</dbReference>
<sequence length="320" mass="34102">MTSRLADAGAVPQNRTAPAEVIRKPLLPSREKVFWAFLGPALALYTLLFVAPSFFGVWVSLTKWAGPGSEMSWRGLQNYVSLLGNEAFLRSFGNTLVLAVVSGTLVFGVTFLSMVVLRQLKGRAFIRSVVFLPVIISPIAVGAAIGFLLNPDGVANRILGFFGIAPIGFLGPDTVFACIIGGVVWSSTGLYIALMLSAMDAIPEDLYEAALLTGASKWQQFRFITLPLSWDVFAVASVLWVVNSLKTFEIVIAFTTGGAVGVPPIQARTVAVQQYNSVVVSGGVPDLGAGAAMGVIVTVLTIILIVLVRRITAREQVELS</sequence>
<dbReference type="PANTHER" id="PTHR43227:SF8">
    <property type="entry name" value="DIACETYLCHITOBIOSE UPTAKE SYSTEM PERMEASE PROTEIN DASB"/>
    <property type="match status" value="1"/>
</dbReference>
<dbReference type="STRING" id="156980.SAMN04489745_1921"/>
<dbReference type="InterPro" id="IPR000515">
    <property type="entry name" value="MetI-like"/>
</dbReference>
<keyword evidence="10" id="KW-1185">Reference proteome</keyword>
<feature type="transmembrane region" description="Helical" evidence="7">
    <location>
        <begin position="178"/>
        <end position="199"/>
    </location>
</feature>
<feature type="transmembrane region" description="Helical" evidence="7">
    <location>
        <begin position="154"/>
        <end position="171"/>
    </location>
</feature>
<keyword evidence="3" id="KW-1003">Cell membrane</keyword>
<gene>
    <name evidence="9" type="ORF">SAMN04489745_1921</name>
</gene>
<keyword evidence="4 7" id="KW-0812">Transmembrane</keyword>
<evidence type="ECO:0000256" key="2">
    <source>
        <dbReference type="ARBA" id="ARBA00022448"/>
    </source>
</evidence>
<keyword evidence="6 7" id="KW-0472">Membrane</keyword>
<evidence type="ECO:0000256" key="6">
    <source>
        <dbReference type="ARBA" id="ARBA00023136"/>
    </source>
</evidence>
<dbReference type="PROSITE" id="PS50928">
    <property type="entry name" value="ABC_TM1"/>
    <property type="match status" value="1"/>
</dbReference>
<proteinExistence type="inferred from homology"/>
<dbReference type="OrthoDB" id="34224at2"/>
<dbReference type="AlphaFoldDB" id="A0A1H4PBK1"/>
<evidence type="ECO:0000313" key="9">
    <source>
        <dbReference type="EMBL" id="SEC04382.1"/>
    </source>
</evidence>
<evidence type="ECO:0000256" key="3">
    <source>
        <dbReference type="ARBA" id="ARBA00022475"/>
    </source>
</evidence>
<dbReference type="GO" id="GO:0055085">
    <property type="term" value="P:transmembrane transport"/>
    <property type="evidence" value="ECO:0007669"/>
    <property type="project" value="InterPro"/>
</dbReference>